<evidence type="ECO:0000256" key="2">
    <source>
        <dbReference type="PROSITE-ProRule" id="PRU00221"/>
    </source>
</evidence>
<organism evidence="6 7">
    <name type="scientific">Schizosaccharomyces octosporus (strain yFS286)</name>
    <name type="common">Fission yeast</name>
    <name type="synonym">Octosporomyces octosporus</name>
    <dbReference type="NCBI Taxonomy" id="483514"/>
    <lineage>
        <taxon>Eukaryota</taxon>
        <taxon>Fungi</taxon>
        <taxon>Dikarya</taxon>
        <taxon>Ascomycota</taxon>
        <taxon>Taphrinomycotina</taxon>
        <taxon>Schizosaccharomycetes</taxon>
        <taxon>Schizosaccharomycetales</taxon>
        <taxon>Schizosaccharomycetaceae</taxon>
        <taxon>Schizosaccharomyces</taxon>
    </lineage>
</organism>
<gene>
    <name evidence="6" type="ORF">SOCG_00415</name>
</gene>
<keyword evidence="7" id="KW-1185">Reference proteome</keyword>
<dbReference type="GO" id="GO:0034058">
    <property type="term" value="P:endosomal vesicle fusion"/>
    <property type="evidence" value="ECO:0007669"/>
    <property type="project" value="TreeGrafter"/>
</dbReference>
<accession>S9PXE8</accession>
<dbReference type="Gene3D" id="2.130.10.10">
    <property type="entry name" value="YVTN repeat-like/Quinoprotein amine dehydrogenase"/>
    <property type="match status" value="1"/>
</dbReference>
<feature type="domain" description="Vacuolar protein sorting-associated protein 8 central" evidence="4">
    <location>
        <begin position="575"/>
        <end position="756"/>
    </location>
</feature>
<dbReference type="EMBL" id="KE503207">
    <property type="protein sequence ID" value="EPX72652.1"/>
    <property type="molecule type" value="Genomic_DNA"/>
</dbReference>
<dbReference type="Pfam" id="PF25157">
    <property type="entry name" value="Vps8_C_schizo"/>
    <property type="match status" value="1"/>
</dbReference>
<feature type="region of interest" description="Disordered" evidence="3">
    <location>
        <begin position="14"/>
        <end position="51"/>
    </location>
</feature>
<dbReference type="SMART" id="SM00320">
    <property type="entry name" value="WD40"/>
    <property type="match status" value="3"/>
</dbReference>
<evidence type="ECO:0000256" key="3">
    <source>
        <dbReference type="SAM" id="MobiDB-lite"/>
    </source>
</evidence>
<dbReference type="GeneID" id="25029399"/>
<dbReference type="eggNOG" id="KOG2079">
    <property type="taxonomic scope" value="Eukaryota"/>
</dbReference>
<proteinExistence type="inferred from homology"/>
<feature type="repeat" description="WD" evidence="2">
    <location>
        <begin position="140"/>
        <end position="174"/>
    </location>
</feature>
<keyword evidence="2" id="KW-0853">WD repeat</keyword>
<dbReference type="InterPro" id="IPR036322">
    <property type="entry name" value="WD40_repeat_dom_sf"/>
</dbReference>
<dbReference type="InterPro" id="IPR025941">
    <property type="entry name" value="Vps8_central_dom"/>
</dbReference>
<dbReference type="VEuPathDB" id="FungiDB:SOCG_00415"/>
<dbReference type="Proteomes" id="UP000016088">
    <property type="component" value="Unassembled WGS sequence"/>
</dbReference>
<dbReference type="InterPro" id="IPR056938">
    <property type="entry name" value="Vps8_C"/>
</dbReference>
<dbReference type="OMA" id="CYVSIYA"/>
<dbReference type="OrthoDB" id="289913at2759"/>
<dbReference type="PROSITE" id="PS50082">
    <property type="entry name" value="WD_REPEATS_2"/>
    <property type="match status" value="1"/>
</dbReference>
<dbReference type="GO" id="GO:0006623">
    <property type="term" value="P:protein targeting to vacuole"/>
    <property type="evidence" value="ECO:0007669"/>
    <property type="project" value="InterPro"/>
</dbReference>
<dbReference type="SUPFAM" id="SSF50978">
    <property type="entry name" value="WD40 repeat-like"/>
    <property type="match status" value="1"/>
</dbReference>
<sequence length="1268" mass="144861">MPSSSNVLSLYNHNDNDRRLSLSNPTSKSSTVSPLTNTKSTGAQVESSSHTISTSLKDENFQWNRYWLKWGRFRRVSQQLENAESKPDSSVGTGTCITHSGNLLAVGTSNGCVIFNNLKSNTSFTLVPEFPGSENPLMPVTCLAIAPTHKVLCQGHADGTLFVWDLTHSPPIQRHAIYQPIQGETVLTHLIFNGVSDNVLLAANSSGKIFIHEFYNLLINKHHSTWEYCFPDVQPTFVGRLVIDTSSISFEELSLTSVKHTSFLFIQTLSCLRIISLHPKLSLLYTLRFSDDEVVSACHAVSSVVVPTSGNKSRARAFFCVAYNCHVRVYALTFYQGVLSVELLSKANLDAPVWKTWYLPNSNIIFVLLNDKRILFLNGIKLNVMGVSSMFEYKLLTWDWYQSALTMRGLSQTVFPYISSSFSITPRYLFFLTPDSVIVGTFVSPNDQLQAAFENNNIKDTLKLGLYYHANESLFNKFYYSHDINHKLMSLLKKYICSLMKSFPPSRCVESSSVNPLSTQDVSEKLLQSAEVTNPGCYHAVLYCFKVADLLQDMESLLDYILPRFVKADVYYVMMEALLDLILQQRFKVPSPELQKLLLLYLEENGRLAYADKLIPAIEHKYLDLDFSTKFSSSKGLFNSLCYVSIYAFNDYSMPLVKFLNLLIEDINSPSKWINYCVKNGFQYLLYSLTGFKYPLCEPNGTDEAYTVTHTLLKIIFSANLLPFKINVLESGSFPYLRLFLKKRARSFFECLENAFESPYFSLARVTIVKKSVDTVSRQWIIECLSQILDTTDFQCDSYYIFLANTVSKYSKQILLPQSFYSKIMEGLCSIESYHKSNEDTQKAVENLLLVYDPPNIESLLECFWNKHFYHAIMTVGFNHGFFESYFRAVFALWNQKNSSLLIFKSSEALITMLFDNLRSLTSLPVRYNKYVKCLVGFTSDLLNIDSVTFLRLALSHLEKSLPEMIGSISSKFAIIQALEVLYKLSTYKNMLQWFGHRRLLSYFEIISATSGDYALLKLLQTSPDFKNLSGLTEVFLRHNCLEASIYIYRELEQYNHALSQVLKYVRTRVFHISMDDVKKVVPANLERVTYYLQNVVPLYQACLNCLPPEEAANLWVQLVFSLIDVYANLSRGSLKSESDVLETFEITVLDCIEGLLNSFLEFVQSNKTLLDSVLTKICAKSVESRECNTYMRDLLLKFMTDAHLSCDLYRECSLLWDRKQFYDMRSSLSERTMGVVIDETDKTKEMVSKKLRMKVLLSGQILPTNNE</sequence>
<dbReference type="PANTHER" id="PTHR12616:SF8">
    <property type="entry name" value="VACUOLAR PROTEIN SORTING-ASSOCIATED PROTEIN 8 HOMOLOG"/>
    <property type="match status" value="1"/>
</dbReference>
<dbReference type="InterPro" id="IPR045111">
    <property type="entry name" value="Vps41/Vps8"/>
</dbReference>
<dbReference type="InterPro" id="IPR001680">
    <property type="entry name" value="WD40_rpt"/>
</dbReference>
<feature type="compositionally biased region" description="Polar residues" evidence="3">
    <location>
        <begin position="21"/>
        <end position="51"/>
    </location>
</feature>
<reference evidence="6 7" key="1">
    <citation type="journal article" date="2011" name="Science">
        <title>Comparative functional genomics of the fission yeasts.</title>
        <authorList>
            <person name="Rhind N."/>
            <person name="Chen Z."/>
            <person name="Yassour M."/>
            <person name="Thompson D.A."/>
            <person name="Haas B.J."/>
            <person name="Habib N."/>
            <person name="Wapinski I."/>
            <person name="Roy S."/>
            <person name="Lin M.F."/>
            <person name="Heiman D.I."/>
            <person name="Young S.K."/>
            <person name="Furuya K."/>
            <person name="Guo Y."/>
            <person name="Pidoux A."/>
            <person name="Chen H.M."/>
            <person name="Robbertse B."/>
            <person name="Goldberg J.M."/>
            <person name="Aoki K."/>
            <person name="Bayne E.H."/>
            <person name="Berlin A.M."/>
            <person name="Desjardins C.A."/>
            <person name="Dobbs E."/>
            <person name="Dukaj L."/>
            <person name="Fan L."/>
            <person name="FitzGerald M.G."/>
            <person name="French C."/>
            <person name="Gujja S."/>
            <person name="Hansen K."/>
            <person name="Keifenheim D."/>
            <person name="Levin J.Z."/>
            <person name="Mosher R.A."/>
            <person name="Mueller C.A."/>
            <person name="Pfiffner J."/>
            <person name="Priest M."/>
            <person name="Russ C."/>
            <person name="Smialowska A."/>
            <person name="Swoboda P."/>
            <person name="Sykes S.M."/>
            <person name="Vaughn M."/>
            <person name="Vengrova S."/>
            <person name="Yoder R."/>
            <person name="Zeng Q."/>
            <person name="Allshire R."/>
            <person name="Baulcombe D."/>
            <person name="Birren B.W."/>
            <person name="Brown W."/>
            <person name="Ekwall K."/>
            <person name="Kellis M."/>
            <person name="Leatherwood J."/>
            <person name="Levin H."/>
            <person name="Margalit H."/>
            <person name="Martienssen R."/>
            <person name="Nieduszynski C.A."/>
            <person name="Spatafora J.W."/>
            <person name="Friedman N."/>
            <person name="Dalgaard J.Z."/>
            <person name="Baumann P."/>
            <person name="Niki H."/>
            <person name="Regev A."/>
            <person name="Nusbaum C."/>
        </authorList>
    </citation>
    <scope>NUCLEOTIDE SEQUENCE [LARGE SCALE GENOMIC DNA]</scope>
    <source>
        <strain evidence="7">yFS286</strain>
    </source>
</reference>
<feature type="domain" description="Vacuolar protein sorting-associated protein 8 C-terminal" evidence="5">
    <location>
        <begin position="1232"/>
        <end position="1265"/>
    </location>
</feature>
<dbReference type="InterPro" id="IPR015943">
    <property type="entry name" value="WD40/YVTN_repeat-like_dom_sf"/>
</dbReference>
<evidence type="ECO:0000259" key="4">
    <source>
        <dbReference type="Pfam" id="PF12816"/>
    </source>
</evidence>
<comment type="similarity">
    <text evidence="1">Belongs to the VPS8 family.</text>
</comment>
<dbReference type="Pfam" id="PF23410">
    <property type="entry name" value="Beta-prop_VPS8"/>
    <property type="match status" value="1"/>
</dbReference>
<evidence type="ECO:0000313" key="6">
    <source>
        <dbReference type="EMBL" id="EPX72652.1"/>
    </source>
</evidence>
<dbReference type="GO" id="GO:0030897">
    <property type="term" value="C:HOPS complex"/>
    <property type="evidence" value="ECO:0007669"/>
    <property type="project" value="TreeGrafter"/>
</dbReference>
<protein>
    <submittedName>
        <fullName evidence="6">WD repeat protein Vps8</fullName>
    </submittedName>
</protein>
<evidence type="ECO:0000256" key="1">
    <source>
        <dbReference type="ARBA" id="ARBA00009422"/>
    </source>
</evidence>
<dbReference type="PANTHER" id="PTHR12616">
    <property type="entry name" value="VACUOLAR PROTEIN SORTING VPS41"/>
    <property type="match status" value="1"/>
</dbReference>
<dbReference type="RefSeq" id="XP_013018289.1">
    <property type="nucleotide sequence ID" value="XM_013162835.1"/>
</dbReference>
<dbReference type="GO" id="GO:0005770">
    <property type="term" value="C:late endosome"/>
    <property type="evidence" value="ECO:0007669"/>
    <property type="project" value="TreeGrafter"/>
</dbReference>
<evidence type="ECO:0000259" key="5">
    <source>
        <dbReference type="Pfam" id="PF25157"/>
    </source>
</evidence>
<dbReference type="Pfam" id="PF12816">
    <property type="entry name" value="TPR_Vps8"/>
    <property type="match status" value="1"/>
</dbReference>
<name>S9PXE8_SCHOY</name>
<evidence type="ECO:0000313" key="7">
    <source>
        <dbReference type="Proteomes" id="UP000016088"/>
    </source>
</evidence>
<dbReference type="HOGENOM" id="CLU_263077_0_0_1"/>
<dbReference type="AlphaFoldDB" id="S9PXE8"/>